<dbReference type="GO" id="GO:0004632">
    <property type="term" value="F:phosphopantothenate--cysteine ligase activity"/>
    <property type="evidence" value="ECO:0007669"/>
    <property type="project" value="UniProtKB-UniRule"/>
</dbReference>
<comment type="cofactor">
    <cofactor evidence="3">
        <name>Mg(2+)</name>
        <dbReference type="ChEBI" id="CHEBI:18420"/>
    </cofactor>
</comment>
<dbReference type="EMBL" id="JAKHMS010000003">
    <property type="protein sequence ID" value="MCZ3780948.1"/>
    <property type="molecule type" value="Genomic_DNA"/>
</dbReference>
<keyword evidence="3" id="KW-0511">Multifunctional enzyme</keyword>
<feature type="binding site" evidence="3">
    <location>
        <position position="343"/>
    </location>
    <ligand>
        <name>CTP</name>
        <dbReference type="ChEBI" id="CHEBI:37563"/>
    </ligand>
</feature>
<feature type="binding site" evidence="3">
    <location>
        <position position="288"/>
    </location>
    <ligand>
        <name>CTP</name>
        <dbReference type="ChEBI" id="CHEBI:37563"/>
    </ligand>
</feature>
<evidence type="ECO:0000313" key="10">
    <source>
        <dbReference type="Proteomes" id="UP001527392"/>
    </source>
</evidence>
<feature type="binding site" evidence="3">
    <location>
        <position position="325"/>
    </location>
    <ligand>
        <name>CTP</name>
        <dbReference type="ChEBI" id="CHEBI:37563"/>
    </ligand>
</feature>
<evidence type="ECO:0000313" key="7">
    <source>
        <dbReference type="EMBL" id="MCZ3668132.1"/>
    </source>
</evidence>
<comment type="catalytic activity">
    <reaction evidence="3 4">
        <text>N-[(R)-4-phosphopantothenoyl]-L-cysteine + H(+) = (R)-4'-phosphopantetheine + CO2</text>
        <dbReference type="Rhea" id="RHEA:16793"/>
        <dbReference type="ChEBI" id="CHEBI:15378"/>
        <dbReference type="ChEBI" id="CHEBI:16526"/>
        <dbReference type="ChEBI" id="CHEBI:59458"/>
        <dbReference type="ChEBI" id="CHEBI:61723"/>
        <dbReference type="EC" id="4.1.1.36"/>
    </reaction>
</comment>
<keyword evidence="3 4" id="KW-0436">Ligase</keyword>
<feature type="region of interest" description="Phosphopantothenate--cysteine ligase" evidence="3">
    <location>
        <begin position="188"/>
        <end position="400"/>
    </location>
</feature>
<evidence type="ECO:0000256" key="4">
    <source>
        <dbReference type="RuleBase" id="RU364078"/>
    </source>
</evidence>
<dbReference type="RefSeq" id="WP_124031899.1">
    <property type="nucleotide sequence ID" value="NZ_CAKMAX010000003.1"/>
</dbReference>
<dbReference type="Gene3D" id="3.40.50.10300">
    <property type="entry name" value="CoaB-like"/>
    <property type="match status" value="1"/>
</dbReference>
<dbReference type="GO" id="GO:0071513">
    <property type="term" value="C:phosphopantothenoylcysteine decarboxylase complex"/>
    <property type="evidence" value="ECO:0007669"/>
    <property type="project" value="TreeGrafter"/>
</dbReference>
<dbReference type="GO" id="GO:0010181">
    <property type="term" value="F:FMN binding"/>
    <property type="evidence" value="ECO:0007669"/>
    <property type="project" value="UniProtKB-UniRule"/>
</dbReference>
<organism evidence="7 9">
    <name type="scientific">Limosilactobacillus vaginalis</name>
    <dbReference type="NCBI Taxonomy" id="1633"/>
    <lineage>
        <taxon>Bacteria</taxon>
        <taxon>Bacillati</taxon>
        <taxon>Bacillota</taxon>
        <taxon>Bacilli</taxon>
        <taxon>Lactobacillales</taxon>
        <taxon>Lactobacillaceae</taxon>
        <taxon>Limosilactobacillus</taxon>
    </lineage>
</organism>
<accession>A0AAW5WV16</accession>
<feature type="binding site" evidence="3">
    <location>
        <position position="339"/>
    </location>
    <ligand>
        <name>CTP</name>
        <dbReference type="ChEBI" id="CHEBI:37563"/>
    </ligand>
</feature>
<comment type="similarity">
    <text evidence="3 4">In the C-terminal section; belongs to the PPC synthetase family.</text>
</comment>
<dbReference type="InterPro" id="IPR005252">
    <property type="entry name" value="CoaBC"/>
</dbReference>
<keyword evidence="3 4" id="KW-0288">FMN</keyword>
<dbReference type="AlphaFoldDB" id="A0AAW5WV16"/>
<gene>
    <name evidence="3 7" type="primary">coaBC</name>
    <name evidence="8" type="ORF">L2504_02130</name>
    <name evidence="7" type="ORF">L2724_07530</name>
</gene>
<evidence type="ECO:0000256" key="1">
    <source>
        <dbReference type="ARBA" id="ARBA00022793"/>
    </source>
</evidence>
<dbReference type="PANTHER" id="PTHR14359:SF6">
    <property type="entry name" value="PHOSPHOPANTOTHENOYLCYSTEINE DECARBOXYLASE"/>
    <property type="match status" value="1"/>
</dbReference>
<dbReference type="InterPro" id="IPR007085">
    <property type="entry name" value="DNA/pantothenate-metab_flavo_C"/>
</dbReference>
<dbReference type="GO" id="GO:0015937">
    <property type="term" value="P:coenzyme A biosynthetic process"/>
    <property type="evidence" value="ECO:0007669"/>
    <property type="project" value="UniProtKB-UniRule"/>
</dbReference>
<dbReference type="InterPro" id="IPR035929">
    <property type="entry name" value="CoaB-like_sf"/>
</dbReference>
<dbReference type="HAMAP" id="MF_02225">
    <property type="entry name" value="CoaBC"/>
    <property type="match status" value="1"/>
</dbReference>
<dbReference type="Gene3D" id="3.40.50.1950">
    <property type="entry name" value="Flavin prenyltransferase-like"/>
    <property type="match status" value="1"/>
</dbReference>
<keyword evidence="3" id="KW-0460">Magnesium</keyword>
<comment type="cofactor">
    <cofactor evidence="3">
        <name>FMN</name>
        <dbReference type="ChEBI" id="CHEBI:58210"/>
    </cofactor>
    <text evidence="3">Binds 1 FMN per subunit.</text>
</comment>
<feature type="binding site" evidence="3">
    <location>
        <position position="278"/>
    </location>
    <ligand>
        <name>CTP</name>
        <dbReference type="ChEBI" id="CHEBI:37563"/>
    </ligand>
</feature>
<comment type="pathway">
    <text evidence="3 4">Cofactor biosynthesis; coenzyme A biosynthesis; CoA from (R)-pantothenate: step 3/5.</text>
</comment>
<evidence type="ECO:0000256" key="2">
    <source>
        <dbReference type="ARBA" id="ARBA00023239"/>
    </source>
</evidence>
<dbReference type="InterPro" id="IPR036551">
    <property type="entry name" value="Flavin_trans-like"/>
</dbReference>
<dbReference type="EMBL" id="JAKHPH010000022">
    <property type="protein sequence ID" value="MCZ3668132.1"/>
    <property type="molecule type" value="Genomic_DNA"/>
</dbReference>
<evidence type="ECO:0000259" key="5">
    <source>
        <dbReference type="Pfam" id="PF02441"/>
    </source>
</evidence>
<sequence>MAKIAIYMTGGIALYKGIEVIRSLERDGHQVRVAMTESATKLVTPSTLHALTHHPVMTTLWNYNNSPVPHIELADWSDYAIVLPATANIIGKMANGIADDAVSTTLLATAAPKIVVPAMNTNMWNNPAVQRNVAQLRQDGVTIIEPAVGMLAEGYRGKGRLPEPAEIISQLRSIIKDSITGILRGKKVLITAGGTREAIDPVRFIGNRSSGKMGIAIAKAAADAGATVELVLGQISIAQPVNPQISIYQVGSTEEMQKKVTELFPAADILIMAAAVADFRPARVANQKIKKQDDQEQLELQLVKTTDILKTVAEKKRADQFVVGFAAETADLVQNANKKLKSKNADMIIANSVAGNNGAFGSDLNQVTILQLGTEPVQWSRMTKTEVAIKLIQLLATKIK</sequence>
<evidence type="ECO:0000256" key="3">
    <source>
        <dbReference type="HAMAP-Rule" id="MF_02225"/>
    </source>
</evidence>
<dbReference type="SUPFAM" id="SSF102645">
    <property type="entry name" value="CoaB-like"/>
    <property type="match status" value="1"/>
</dbReference>
<protein>
    <recommendedName>
        <fullName evidence="3">Coenzyme A biosynthesis bifunctional protein CoaBC</fullName>
    </recommendedName>
    <alternativeName>
        <fullName evidence="3">DNA/pantothenate metabolism flavoprotein</fullName>
    </alternativeName>
    <alternativeName>
        <fullName evidence="3">Phosphopantothenoylcysteine synthetase/decarboxylase</fullName>
        <shortName evidence="3">PPCS-PPCDC</shortName>
    </alternativeName>
    <domain>
        <recommendedName>
            <fullName evidence="3">Phosphopantothenoylcysteine decarboxylase</fullName>
            <shortName evidence="3">PPC decarboxylase</shortName>
            <shortName evidence="3">PPC-DC</shortName>
            <ecNumber evidence="3">4.1.1.36</ecNumber>
        </recommendedName>
        <alternativeName>
            <fullName evidence="3">CoaC</fullName>
        </alternativeName>
    </domain>
    <domain>
        <recommendedName>
            <fullName evidence="3">Phosphopantothenate--cysteine ligase</fullName>
            <ecNumber evidence="3">6.3.2.5</ecNumber>
        </recommendedName>
        <alternativeName>
            <fullName evidence="3">CoaB</fullName>
        </alternativeName>
        <alternativeName>
            <fullName evidence="3">Phosphopantothenoylcysteine synthetase</fullName>
            <shortName evidence="3">PPC synthetase</shortName>
            <shortName evidence="3">PPC-S</shortName>
        </alternativeName>
    </domain>
</protein>
<comment type="catalytic activity">
    <reaction evidence="3 4">
        <text>(R)-4'-phosphopantothenate + L-cysteine + CTP = N-[(R)-4-phosphopantothenoyl]-L-cysteine + CMP + diphosphate + H(+)</text>
        <dbReference type="Rhea" id="RHEA:19397"/>
        <dbReference type="ChEBI" id="CHEBI:10986"/>
        <dbReference type="ChEBI" id="CHEBI:15378"/>
        <dbReference type="ChEBI" id="CHEBI:33019"/>
        <dbReference type="ChEBI" id="CHEBI:35235"/>
        <dbReference type="ChEBI" id="CHEBI:37563"/>
        <dbReference type="ChEBI" id="CHEBI:59458"/>
        <dbReference type="ChEBI" id="CHEBI:60377"/>
        <dbReference type="EC" id="6.3.2.5"/>
    </reaction>
</comment>
<dbReference type="NCBIfam" id="TIGR00521">
    <property type="entry name" value="coaBC_dfp"/>
    <property type="match status" value="1"/>
</dbReference>
<feature type="domain" description="Flavoprotein" evidence="5">
    <location>
        <begin position="3"/>
        <end position="172"/>
    </location>
</feature>
<dbReference type="GO" id="GO:0004633">
    <property type="term" value="F:phosphopantothenoylcysteine decarboxylase activity"/>
    <property type="evidence" value="ECO:0007669"/>
    <property type="project" value="UniProtKB-UniRule"/>
</dbReference>
<keyword evidence="10" id="KW-1185">Reference proteome</keyword>
<evidence type="ECO:0000313" key="9">
    <source>
        <dbReference type="Proteomes" id="UP001212401"/>
    </source>
</evidence>
<dbReference type="EC" id="4.1.1.36" evidence="3"/>
<dbReference type="GO" id="GO:0046872">
    <property type="term" value="F:metal ion binding"/>
    <property type="evidence" value="ECO:0007669"/>
    <property type="project" value="UniProtKB-KW"/>
</dbReference>
<dbReference type="Pfam" id="PF02441">
    <property type="entry name" value="Flavoprotein"/>
    <property type="match status" value="1"/>
</dbReference>
<name>A0AAW5WV16_9LACO</name>
<feature type="region of interest" description="Phosphopantothenoylcysteine decarboxylase" evidence="3">
    <location>
        <begin position="1"/>
        <end position="187"/>
    </location>
</feature>
<keyword evidence="3" id="KW-0479">Metal-binding</keyword>
<comment type="function">
    <text evidence="3">Catalyzes two sequential steps in the biosynthesis of coenzyme A. In the first step cysteine is conjugated to 4'-phosphopantothenate to form 4-phosphopantothenoylcysteine. In the second step the latter compound is decarboxylated to form 4'-phosphopantotheine.</text>
</comment>
<comment type="similarity">
    <text evidence="3 4">In the N-terminal section; belongs to the HFCD (homo-oligomeric flavin containing Cys decarboxylase) superfamily.</text>
</comment>
<dbReference type="GeneID" id="75082574"/>
<feature type="domain" description="DNA/pantothenate metabolism flavoprotein C-terminal" evidence="6">
    <location>
        <begin position="183"/>
        <end position="396"/>
    </location>
</feature>
<dbReference type="Proteomes" id="UP001212401">
    <property type="component" value="Unassembled WGS sequence"/>
</dbReference>
<keyword evidence="1 3" id="KW-0210">Decarboxylase</keyword>
<evidence type="ECO:0000259" key="6">
    <source>
        <dbReference type="Pfam" id="PF04127"/>
    </source>
</evidence>
<reference evidence="7 10" key="1">
    <citation type="submission" date="2022-01" db="EMBL/GenBank/DDBJ databases">
        <title>VMRC isolate genome collection.</title>
        <authorList>
            <person name="France M."/>
            <person name="Rutt L."/>
            <person name="Humphrys M."/>
            <person name="Ravel J."/>
        </authorList>
    </citation>
    <scope>NUCLEOTIDE SEQUENCE</scope>
    <source>
        <strain evidence="8 10">C0030B4</strain>
        <strain evidence="7">C0048A1</strain>
    </source>
</reference>
<dbReference type="SUPFAM" id="SSF52507">
    <property type="entry name" value="Homo-oligomeric flavin-containing Cys decarboxylases, HFCD"/>
    <property type="match status" value="1"/>
</dbReference>
<dbReference type="GO" id="GO:0015941">
    <property type="term" value="P:pantothenate catabolic process"/>
    <property type="evidence" value="ECO:0007669"/>
    <property type="project" value="InterPro"/>
</dbReference>
<comment type="function">
    <text evidence="4">Catalyzes two steps in the biosynthesis of coenzyme A. In the first step cysteine is conjugated to 4'-phosphopantothenate to form 4-phosphopantothenoylcysteine, in the latter compound is decarboxylated to form 4'-phosphopantotheine.</text>
</comment>
<proteinExistence type="inferred from homology"/>
<dbReference type="Pfam" id="PF04127">
    <property type="entry name" value="DFP"/>
    <property type="match status" value="1"/>
</dbReference>
<evidence type="ECO:0000313" key="8">
    <source>
        <dbReference type="EMBL" id="MCZ3780948.1"/>
    </source>
</evidence>
<dbReference type="Proteomes" id="UP001527392">
    <property type="component" value="Unassembled WGS sequence"/>
</dbReference>
<dbReference type="EC" id="6.3.2.5" evidence="3"/>
<comment type="caution">
    <text evidence="3">Lacks conserved residue(s) required for the propagation of feature annotation.</text>
</comment>
<keyword evidence="2 3" id="KW-0456">Lyase</keyword>
<dbReference type="InterPro" id="IPR003382">
    <property type="entry name" value="Flavoprotein"/>
</dbReference>
<keyword evidence="3 4" id="KW-0285">Flavoprotein</keyword>
<dbReference type="PANTHER" id="PTHR14359">
    <property type="entry name" value="HOMO-OLIGOMERIC FLAVIN CONTAINING CYS DECARBOXYLASE FAMILY"/>
    <property type="match status" value="1"/>
</dbReference>
<comment type="caution">
    <text evidence="7">The sequence shown here is derived from an EMBL/GenBank/DDBJ whole genome shotgun (WGS) entry which is preliminary data.</text>
</comment>
<comment type="pathway">
    <text evidence="3 4">Cofactor biosynthesis; coenzyme A biosynthesis; CoA from (R)-pantothenate: step 2/5.</text>
</comment>